<dbReference type="InterPro" id="IPR051159">
    <property type="entry name" value="Hexapeptide_acetyltransf"/>
</dbReference>
<dbReference type="PANTHER" id="PTHR23416">
    <property type="entry name" value="SIALIC ACID SYNTHASE-RELATED"/>
    <property type="match status" value="1"/>
</dbReference>
<sequence>MVHSNIEIIGDGEVVIGKGTSIAAGVKIVFHKPARVEIGDYCSIGPGVKFIVSGGAVSIGDWTSLHDNCLILSTQGVTIGQHGWFGQNTVLDGSGGLTIGNGVRVGMYSQIWSHVAAGERIEGCTLYGERPVVIEDDVWLVGSCICASGVTIGRRTVALIGSNITRSWPAEVVLAGSPAMQKEALSFYKTVSAEEKWEMLTGWMSDLEVELGIEQLDGAADGILAYRWKAAGKDEAIVFVSDSARQQAAADRFGDATICNIDTKKYQKMFTPIEQRVLKALSNNKVRFLSE</sequence>
<dbReference type="InterPro" id="IPR011004">
    <property type="entry name" value="Trimer_LpxA-like_sf"/>
</dbReference>
<dbReference type="OrthoDB" id="9815592at2"/>
<name>A0A246K5D8_9SPHN</name>
<dbReference type="AlphaFoldDB" id="A0A246K5D8"/>
<dbReference type="EMBL" id="NISJ01000001">
    <property type="protein sequence ID" value="OWR01212.1"/>
    <property type="molecule type" value="Genomic_DNA"/>
</dbReference>
<proteinExistence type="predicted"/>
<protein>
    <recommendedName>
        <fullName evidence="3">Acetyltransferase</fullName>
    </recommendedName>
</protein>
<gene>
    <name evidence="1" type="ORF">CDQ91_02000</name>
</gene>
<keyword evidence="2" id="KW-1185">Reference proteome</keyword>
<comment type="caution">
    <text evidence="1">The sequence shown here is derived from an EMBL/GenBank/DDBJ whole genome shotgun (WGS) entry which is preliminary data.</text>
</comment>
<evidence type="ECO:0000313" key="1">
    <source>
        <dbReference type="EMBL" id="OWR01212.1"/>
    </source>
</evidence>
<dbReference type="RefSeq" id="WP_088471021.1">
    <property type="nucleotide sequence ID" value="NZ_NISJ01000001.1"/>
</dbReference>
<dbReference type="SUPFAM" id="SSF51161">
    <property type="entry name" value="Trimeric LpxA-like enzymes"/>
    <property type="match status" value="1"/>
</dbReference>
<organism evidence="1 2">
    <name type="scientific">Sphingopyxis witflariensis</name>
    <dbReference type="NCBI Taxonomy" id="173675"/>
    <lineage>
        <taxon>Bacteria</taxon>
        <taxon>Pseudomonadati</taxon>
        <taxon>Pseudomonadota</taxon>
        <taxon>Alphaproteobacteria</taxon>
        <taxon>Sphingomonadales</taxon>
        <taxon>Sphingomonadaceae</taxon>
        <taxon>Sphingopyxis</taxon>
    </lineage>
</organism>
<dbReference type="Gene3D" id="2.160.10.10">
    <property type="entry name" value="Hexapeptide repeat proteins"/>
    <property type="match status" value="2"/>
</dbReference>
<dbReference type="Proteomes" id="UP000197097">
    <property type="component" value="Unassembled WGS sequence"/>
</dbReference>
<reference evidence="1 2" key="1">
    <citation type="journal article" date="2002" name="Int. J. Syst. Evol. Microbiol.">
        <title>Sphingopyxis witflariensis sp. nov., isolated from activated sludge.</title>
        <authorList>
            <person name="Kampfer P."/>
            <person name="Witzenberger R."/>
            <person name="Denner E.B."/>
            <person name="Busse H.J."/>
            <person name="Neef A."/>
        </authorList>
    </citation>
    <scope>NUCLEOTIDE SEQUENCE [LARGE SCALE GENOMIC DNA]</scope>
    <source>
        <strain evidence="1 2">DSM 14551</strain>
    </source>
</reference>
<accession>A0A246K5D8</accession>
<evidence type="ECO:0000313" key="2">
    <source>
        <dbReference type="Proteomes" id="UP000197097"/>
    </source>
</evidence>
<evidence type="ECO:0008006" key="3">
    <source>
        <dbReference type="Google" id="ProtNLM"/>
    </source>
</evidence>